<feature type="region of interest" description="Disordered" evidence="1">
    <location>
        <begin position="1"/>
        <end position="49"/>
    </location>
</feature>
<dbReference type="EnsemblPlants" id="KQL26131">
    <property type="protein sequence ID" value="KQL26131"/>
    <property type="gene ID" value="SETIT_033817mg"/>
</dbReference>
<evidence type="ECO:0000313" key="3">
    <source>
        <dbReference type="Proteomes" id="UP000004995"/>
    </source>
</evidence>
<dbReference type="InParanoid" id="K4A4L3"/>
<sequence length="49" mass="4992">MRAARQIVGPGSAPGPPPDPEPTASGRLVGRAAPRFRVQTTPLLGGRSS</sequence>
<evidence type="ECO:0000313" key="2">
    <source>
        <dbReference type="EnsemblPlants" id="KQL26131"/>
    </source>
</evidence>
<dbReference type="EMBL" id="AGNK02001283">
    <property type="status" value="NOT_ANNOTATED_CDS"/>
    <property type="molecule type" value="Genomic_DNA"/>
</dbReference>
<reference evidence="2" key="2">
    <citation type="submission" date="2018-08" db="UniProtKB">
        <authorList>
            <consortium name="EnsemblPlants"/>
        </authorList>
    </citation>
    <scope>IDENTIFICATION</scope>
    <source>
        <strain evidence="2">Yugu1</strain>
    </source>
</reference>
<reference evidence="3" key="1">
    <citation type="journal article" date="2012" name="Nat. Biotechnol.">
        <title>Reference genome sequence of the model plant Setaria.</title>
        <authorList>
            <person name="Bennetzen J.L."/>
            <person name="Schmutz J."/>
            <person name="Wang H."/>
            <person name="Percifield R."/>
            <person name="Hawkins J."/>
            <person name="Pontaroli A.C."/>
            <person name="Estep M."/>
            <person name="Feng L."/>
            <person name="Vaughn J.N."/>
            <person name="Grimwood J."/>
            <person name="Jenkins J."/>
            <person name="Barry K."/>
            <person name="Lindquist E."/>
            <person name="Hellsten U."/>
            <person name="Deshpande S."/>
            <person name="Wang X."/>
            <person name="Wu X."/>
            <person name="Mitros T."/>
            <person name="Triplett J."/>
            <person name="Yang X."/>
            <person name="Ye C.Y."/>
            <person name="Mauro-Herrera M."/>
            <person name="Wang L."/>
            <person name="Li P."/>
            <person name="Sharma M."/>
            <person name="Sharma R."/>
            <person name="Ronald P.C."/>
            <person name="Panaud O."/>
            <person name="Kellogg E.A."/>
            <person name="Brutnell T.P."/>
            <person name="Doust A.N."/>
            <person name="Tuskan G.A."/>
            <person name="Rokhsar D."/>
            <person name="Devos K.M."/>
        </authorList>
    </citation>
    <scope>NUCLEOTIDE SEQUENCE [LARGE SCALE GENOMIC DNA]</scope>
    <source>
        <strain evidence="3">cv. Yugu1</strain>
    </source>
</reference>
<dbReference type="Proteomes" id="UP000004995">
    <property type="component" value="Unassembled WGS sequence"/>
</dbReference>
<accession>K4A4L3</accession>
<dbReference type="Gramene" id="KQL26131">
    <property type="protein sequence ID" value="KQL26131"/>
    <property type="gene ID" value="SETIT_033817mg"/>
</dbReference>
<name>K4A4L3_SETIT</name>
<protein>
    <submittedName>
        <fullName evidence="2">Uncharacterized protein</fullName>
    </submittedName>
</protein>
<organism evidence="2 3">
    <name type="scientific">Setaria italica</name>
    <name type="common">Foxtail millet</name>
    <name type="synonym">Panicum italicum</name>
    <dbReference type="NCBI Taxonomy" id="4555"/>
    <lineage>
        <taxon>Eukaryota</taxon>
        <taxon>Viridiplantae</taxon>
        <taxon>Streptophyta</taxon>
        <taxon>Embryophyta</taxon>
        <taxon>Tracheophyta</taxon>
        <taxon>Spermatophyta</taxon>
        <taxon>Magnoliopsida</taxon>
        <taxon>Liliopsida</taxon>
        <taxon>Poales</taxon>
        <taxon>Poaceae</taxon>
        <taxon>PACMAD clade</taxon>
        <taxon>Panicoideae</taxon>
        <taxon>Panicodae</taxon>
        <taxon>Paniceae</taxon>
        <taxon>Cenchrinae</taxon>
        <taxon>Setaria</taxon>
    </lineage>
</organism>
<keyword evidence="3" id="KW-1185">Reference proteome</keyword>
<feature type="compositionally biased region" description="Polar residues" evidence="1">
    <location>
        <begin position="38"/>
        <end position="49"/>
    </location>
</feature>
<proteinExistence type="predicted"/>
<dbReference type="HOGENOM" id="CLU_3145299_0_0_1"/>
<evidence type="ECO:0000256" key="1">
    <source>
        <dbReference type="SAM" id="MobiDB-lite"/>
    </source>
</evidence>
<dbReference type="AlphaFoldDB" id="K4A4L3"/>